<feature type="region of interest" description="Disordered" evidence="1">
    <location>
        <begin position="1"/>
        <end position="35"/>
    </location>
</feature>
<feature type="region of interest" description="Disordered" evidence="1">
    <location>
        <begin position="1305"/>
        <end position="1352"/>
    </location>
</feature>
<dbReference type="PROSITE" id="PS50878">
    <property type="entry name" value="RT_POL"/>
    <property type="match status" value="1"/>
</dbReference>
<dbReference type="PANTHER" id="PTHR33116">
    <property type="entry name" value="REVERSE TRANSCRIPTASE ZINC-BINDING DOMAIN-CONTAINING PROTEIN-RELATED-RELATED"/>
    <property type="match status" value="1"/>
</dbReference>
<evidence type="ECO:0000313" key="4">
    <source>
        <dbReference type="Proteomes" id="UP001151760"/>
    </source>
</evidence>
<gene>
    <name evidence="3" type="ORF">Tco_0940025</name>
</gene>
<keyword evidence="3" id="KW-0695">RNA-directed DNA polymerase</keyword>
<dbReference type="SUPFAM" id="SSF56672">
    <property type="entry name" value="DNA/RNA polymerases"/>
    <property type="match status" value="1"/>
</dbReference>
<feature type="compositionally biased region" description="Polar residues" evidence="1">
    <location>
        <begin position="16"/>
        <end position="29"/>
    </location>
</feature>
<evidence type="ECO:0000256" key="1">
    <source>
        <dbReference type="SAM" id="MobiDB-lite"/>
    </source>
</evidence>
<evidence type="ECO:0000259" key="2">
    <source>
        <dbReference type="PROSITE" id="PS50878"/>
    </source>
</evidence>
<proteinExistence type="predicted"/>
<dbReference type="Pfam" id="PF13966">
    <property type="entry name" value="zf-RVT"/>
    <property type="match status" value="1"/>
</dbReference>
<dbReference type="Proteomes" id="UP001151760">
    <property type="component" value="Unassembled WGS sequence"/>
</dbReference>
<keyword evidence="3" id="KW-0808">Transferase</keyword>
<dbReference type="PANTHER" id="PTHR33116:SF77">
    <property type="entry name" value="RNA-DIRECTED DNA POLYMERASE"/>
    <property type="match status" value="1"/>
</dbReference>
<dbReference type="GO" id="GO:0003964">
    <property type="term" value="F:RNA-directed DNA polymerase activity"/>
    <property type="evidence" value="ECO:0007669"/>
    <property type="project" value="UniProtKB-KW"/>
</dbReference>
<dbReference type="Pfam" id="PF00078">
    <property type="entry name" value="RVT_1"/>
    <property type="match status" value="1"/>
</dbReference>
<keyword evidence="3" id="KW-0548">Nucleotidyltransferase</keyword>
<dbReference type="CDD" id="cd01650">
    <property type="entry name" value="RT_nLTR_like"/>
    <property type="match status" value="1"/>
</dbReference>
<organism evidence="3 4">
    <name type="scientific">Tanacetum coccineum</name>
    <dbReference type="NCBI Taxonomy" id="301880"/>
    <lineage>
        <taxon>Eukaryota</taxon>
        <taxon>Viridiplantae</taxon>
        <taxon>Streptophyta</taxon>
        <taxon>Embryophyta</taxon>
        <taxon>Tracheophyta</taxon>
        <taxon>Spermatophyta</taxon>
        <taxon>Magnoliopsida</taxon>
        <taxon>eudicotyledons</taxon>
        <taxon>Gunneridae</taxon>
        <taxon>Pentapetalae</taxon>
        <taxon>asterids</taxon>
        <taxon>campanulids</taxon>
        <taxon>Asterales</taxon>
        <taxon>Asteraceae</taxon>
        <taxon>Asteroideae</taxon>
        <taxon>Anthemideae</taxon>
        <taxon>Anthemidinae</taxon>
        <taxon>Tanacetum</taxon>
    </lineage>
</organism>
<accession>A0ABQ5DLT1</accession>
<reference evidence="3" key="1">
    <citation type="journal article" date="2022" name="Int. J. Mol. Sci.">
        <title>Draft Genome of Tanacetum Coccineum: Genomic Comparison of Closely Related Tanacetum-Family Plants.</title>
        <authorList>
            <person name="Yamashiro T."/>
            <person name="Shiraishi A."/>
            <person name="Nakayama K."/>
            <person name="Satake H."/>
        </authorList>
    </citation>
    <scope>NUCLEOTIDE SEQUENCE</scope>
</reference>
<reference evidence="3" key="2">
    <citation type="submission" date="2022-01" db="EMBL/GenBank/DDBJ databases">
        <authorList>
            <person name="Yamashiro T."/>
            <person name="Shiraishi A."/>
            <person name="Satake H."/>
            <person name="Nakayama K."/>
        </authorList>
    </citation>
    <scope>NUCLEOTIDE SEQUENCE</scope>
</reference>
<name>A0ABQ5DLT1_9ASTR</name>
<dbReference type="InterPro" id="IPR036691">
    <property type="entry name" value="Endo/exonu/phosph_ase_sf"/>
</dbReference>
<sequence length="1420" mass="163277">MEGDNSGHKVQDVEQESVTKNNSPLNSYKNDTERSTCSGHFKKCDIPRSGGSILQLMEELIKVGQTMGYNMEGCITNIGDIINSQGANDETKMEDIELFNIKLCWGNFGFEFVHSPSVGNSGGILCIWDPRLFRKLNSTISDYFVIIQGEWAPNGKKLIIISVYAPQELREKKMLWDYLILVLKSWNGDVIIMGDFNEVRTQDERHGSIFNAHGADAFNLFISSAGLEEVPLDGCKFTWCHKSGSKMSKLDRFLISEGLLNSCPNISSITLDRYLSDHRPILMRESHHDYGPSPFRFFHYWFELEGFDTFVKQTWNDAQVTDSNAISMFMKKMKYLKEKIRMWVKANKENSKSHKQCLQEELSKIDLLLDKGEGSSTLISKRMEILKSIQDFVKLDTMELAQKAKIKWAIEGDENSKYYHGVLNKKRNQLAIRGILVEGRWIESPILVKDEFLSYFASRFNKPPDYRLHIDLDFPNKLSLEQQMVLEIEVTREEIKKAVWDCGVDKSPGPDGFTFGFYRRYWTFLENDVVEAVLYFFNHGQFPKGSNSSFITLIPKTQEAKMMKDFRPITLIGSLYKIIAKILANRLVVVLEDLVSDVQSAFVAKRQILDGPFILNELFQWCKMKKKHTMIFKVDFEKAYDSVRWDYLDDVLKRFGFGEKWCGWIQNCLLSSKGSVIVNGSPTKEFQFHRGLKQGDPLSPFLFLLIMESLHISMQRVVDAGLFRGIQVGSSLQVSHLFYADDAVFMGHWSEANIDTILRVLDCFYHASGLRINMLKSKLMGISVSSDKVDQAAKKIGCAILQVPFSYLGSKVGCLMSRIQSWSEIVNNILTRLSKWKLKTLSIGGRLTLLKSVLGSLPIYHMSLFKVPAKVLLNMESIRCHFFNGIEHNGKKPIWVKWNKVLASKEKGGLGVSSFYALNRALLFKWVWRFCTQQSALWTKIIKGIHGEDGKIGKHVRSHHPSLWLDIVKEVQHIQRQGTDLMGFIHRKMGNGVDIRFWEDKWRGDNTFQSDFPRMYALETQKNISVALKLSHDDLLCSFRRAPRAGAEELQYIQLVKIMEGITLFDSKDRWRWSLEGCGEFTVASVRNLLDANSLPVVSSKTRWIKAVPIKVNIHAWKVKLDILPTRLNISKRGMDIESILCPLCEKNVESSSHIFFTCPISREIFRKVLLWWEIDVVMVSSYDEWLEWLLSIRLHSKHKELFEGVCYVLWWYIWNFRNKSIFGSACPSKALIFEETFTSTIFLNVDQLQKKLAKEEFHENGSMAAFRVLETQFQKFIKSQFSMDDDDDGLMTCKALHKREYDNKVNERQMQTKKRQIDTSKALDASLDDTESSGTESEKQVTSNRSGNDVDADDAYIKPIYDEETMVEEGRYGVSAPGLHKKTRMFNSQYGVSCLLHTPYPAGQTIKDLALNVIKERYN</sequence>
<dbReference type="SUPFAM" id="SSF56219">
    <property type="entry name" value="DNase I-like"/>
    <property type="match status" value="1"/>
</dbReference>
<dbReference type="Gene3D" id="3.60.10.10">
    <property type="entry name" value="Endonuclease/exonuclease/phosphatase"/>
    <property type="match status" value="1"/>
</dbReference>
<dbReference type="InterPro" id="IPR026960">
    <property type="entry name" value="RVT-Znf"/>
</dbReference>
<comment type="caution">
    <text evidence="3">The sequence shown here is derived from an EMBL/GenBank/DDBJ whole genome shotgun (WGS) entry which is preliminary data.</text>
</comment>
<keyword evidence="4" id="KW-1185">Reference proteome</keyword>
<evidence type="ECO:0000313" key="3">
    <source>
        <dbReference type="EMBL" id="GJT40160.1"/>
    </source>
</evidence>
<dbReference type="InterPro" id="IPR043502">
    <property type="entry name" value="DNA/RNA_pol_sf"/>
</dbReference>
<feature type="domain" description="Reverse transcriptase" evidence="2">
    <location>
        <begin position="535"/>
        <end position="812"/>
    </location>
</feature>
<dbReference type="InterPro" id="IPR000477">
    <property type="entry name" value="RT_dom"/>
</dbReference>
<feature type="compositionally biased region" description="Polar residues" evidence="1">
    <location>
        <begin position="1333"/>
        <end position="1348"/>
    </location>
</feature>
<feature type="compositionally biased region" description="Basic and acidic residues" evidence="1">
    <location>
        <begin position="1"/>
        <end position="12"/>
    </location>
</feature>
<protein>
    <submittedName>
        <fullName evidence="3">RNA-directed DNA polymerase, eukaryota</fullName>
    </submittedName>
</protein>
<dbReference type="EMBL" id="BQNB010015448">
    <property type="protein sequence ID" value="GJT40160.1"/>
    <property type="molecule type" value="Genomic_DNA"/>
</dbReference>